<feature type="transmembrane region" description="Helical" evidence="1">
    <location>
        <begin position="12"/>
        <end position="32"/>
    </location>
</feature>
<gene>
    <name evidence="2" type="ORF">NG800_003100</name>
</gene>
<reference evidence="2 3" key="1">
    <citation type="submission" date="2023-11" db="EMBL/GenBank/DDBJ databases">
        <title>First isolation, identification, and characterization of non-pathogenic Epilithonimonas ginsengisoli isolated from diseased farmed rainbow trout (Oncorhynchus mykiss) in Chile.</title>
        <authorList>
            <person name="Miranda C.D."/>
            <person name="Irgang R."/>
            <person name="Concha C."/>
            <person name="Rojas R."/>
            <person name="Avendano R."/>
        </authorList>
    </citation>
    <scope>NUCLEOTIDE SEQUENCE [LARGE SCALE GENOMIC DNA]</scope>
    <source>
        <strain evidence="2 3">FP99</strain>
    </source>
</reference>
<feature type="transmembrane region" description="Helical" evidence="1">
    <location>
        <begin position="52"/>
        <end position="74"/>
    </location>
</feature>
<feature type="transmembrane region" description="Helical" evidence="1">
    <location>
        <begin position="95"/>
        <end position="120"/>
    </location>
</feature>
<dbReference type="RefSeq" id="WP_063969141.1">
    <property type="nucleotide sequence ID" value="NZ_JAMXLT020000003.1"/>
</dbReference>
<evidence type="ECO:0000313" key="2">
    <source>
        <dbReference type="EMBL" id="MDW8547884.1"/>
    </source>
</evidence>
<keyword evidence="1" id="KW-0812">Transmembrane</keyword>
<comment type="caution">
    <text evidence="2">The sequence shown here is derived from an EMBL/GenBank/DDBJ whole genome shotgun (WGS) entry which is preliminary data.</text>
</comment>
<keyword evidence="3" id="KW-1185">Reference proteome</keyword>
<accession>A0ABU4JE15</accession>
<dbReference type="Proteomes" id="UP001204439">
    <property type="component" value="Unassembled WGS sequence"/>
</dbReference>
<name>A0ABU4JE15_9FLAO</name>
<proteinExistence type="predicted"/>
<evidence type="ECO:0008006" key="4">
    <source>
        <dbReference type="Google" id="ProtNLM"/>
    </source>
</evidence>
<evidence type="ECO:0000256" key="1">
    <source>
        <dbReference type="SAM" id="Phobius"/>
    </source>
</evidence>
<evidence type="ECO:0000313" key="3">
    <source>
        <dbReference type="Proteomes" id="UP001204439"/>
    </source>
</evidence>
<keyword evidence="1" id="KW-1133">Transmembrane helix</keyword>
<organism evidence="2 3">
    <name type="scientific">Epilithonimonas ginsengisoli</name>
    <dbReference type="NCBI Taxonomy" id="1245592"/>
    <lineage>
        <taxon>Bacteria</taxon>
        <taxon>Pseudomonadati</taxon>
        <taxon>Bacteroidota</taxon>
        <taxon>Flavobacteriia</taxon>
        <taxon>Flavobacteriales</taxon>
        <taxon>Weeksellaceae</taxon>
        <taxon>Chryseobacterium group</taxon>
        <taxon>Epilithonimonas</taxon>
    </lineage>
</organism>
<protein>
    <recommendedName>
        <fullName evidence="4">DUF4234 domain-containing protein</fullName>
    </recommendedName>
</protein>
<dbReference type="EMBL" id="JAMXLT020000003">
    <property type="protein sequence ID" value="MDW8547884.1"/>
    <property type="molecule type" value="Genomic_DNA"/>
</dbReference>
<sequence length="135" mass="15530">MITILSISWQHLFIVGLILGIFIIPYIFYILTLQSTLKEIKFENRTLSDGSLWLLLLPIFNLIWHFIVVNKIASSLANEARSRNLNLGEIKPGQSIGIAMCILNMIPYLNVIGFILWIVYCVKINSYRNLLSFNK</sequence>
<keyword evidence="1" id="KW-0472">Membrane</keyword>